<evidence type="ECO:0000313" key="1">
    <source>
        <dbReference type="EMBL" id="TWI88927.1"/>
    </source>
</evidence>
<keyword evidence="2" id="KW-1185">Reference proteome</keyword>
<evidence type="ECO:0008006" key="3">
    <source>
        <dbReference type="Google" id="ProtNLM"/>
    </source>
</evidence>
<dbReference type="AlphaFoldDB" id="A0A562T5V9"/>
<organism evidence="1 2">
    <name type="scientific">Chitinophaga japonensis</name>
    <name type="common">Flexibacter japonensis</name>
    <dbReference type="NCBI Taxonomy" id="104662"/>
    <lineage>
        <taxon>Bacteria</taxon>
        <taxon>Pseudomonadati</taxon>
        <taxon>Bacteroidota</taxon>
        <taxon>Chitinophagia</taxon>
        <taxon>Chitinophagales</taxon>
        <taxon>Chitinophagaceae</taxon>
        <taxon>Chitinophaga</taxon>
    </lineage>
</organism>
<dbReference type="RefSeq" id="WP_145714872.1">
    <property type="nucleotide sequence ID" value="NZ_BAAAFY010000001.1"/>
</dbReference>
<gene>
    <name evidence="1" type="ORF">LX66_3017</name>
</gene>
<evidence type="ECO:0000313" key="2">
    <source>
        <dbReference type="Proteomes" id="UP000316778"/>
    </source>
</evidence>
<dbReference type="Proteomes" id="UP000316778">
    <property type="component" value="Unassembled WGS sequence"/>
</dbReference>
<accession>A0A562T5V9</accession>
<comment type="caution">
    <text evidence="1">The sequence shown here is derived from an EMBL/GenBank/DDBJ whole genome shotgun (WGS) entry which is preliminary data.</text>
</comment>
<sequence length="138" mass="15666">MKKQQFLLRMAGGLLVLLLGLTPMALRAQSMEDFKNSTPEERAQMQTEYLKTNLGLDEQQTQKVSGINLKYAEKMQSVLQGSGGRFAKMKAAKSVNQEKDAELKQVFTSEQAKKYDEMKAEMKAKMKEAIKERKAQRS</sequence>
<protein>
    <recommendedName>
        <fullName evidence="3">DUF4890 domain-containing protein</fullName>
    </recommendedName>
</protein>
<dbReference type="EMBL" id="VLLG01000003">
    <property type="protein sequence ID" value="TWI88927.1"/>
    <property type="molecule type" value="Genomic_DNA"/>
</dbReference>
<reference evidence="1 2" key="1">
    <citation type="journal article" date="2013" name="Stand. Genomic Sci.">
        <title>Genomic Encyclopedia of Type Strains, Phase I: The one thousand microbial genomes (KMG-I) project.</title>
        <authorList>
            <person name="Kyrpides N.C."/>
            <person name="Woyke T."/>
            <person name="Eisen J.A."/>
            <person name="Garrity G."/>
            <person name="Lilburn T.G."/>
            <person name="Beck B.J."/>
            <person name="Whitman W.B."/>
            <person name="Hugenholtz P."/>
            <person name="Klenk H.P."/>
        </authorList>
    </citation>
    <scope>NUCLEOTIDE SEQUENCE [LARGE SCALE GENOMIC DNA]</scope>
    <source>
        <strain evidence="1 2">DSM 13484</strain>
    </source>
</reference>
<proteinExistence type="predicted"/>
<dbReference type="OrthoDB" id="5569165at2"/>
<name>A0A562T5V9_CHIJA</name>